<evidence type="ECO:0000259" key="1">
    <source>
        <dbReference type="Pfam" id="PF23458"/>
    </source>
</evidence>
<dbReference type="OrthoDB" id="45654at2157"/>
<proteinExistence type="predicted"/>
<dbReference type="GeneID" id="8384924"/>
<dbReference type="eggNOG" id="arCOG07989">
    <property type="taxonomic scope" value="Archaea"/>
</dbReference>
<name>C7NPM6_HALUD</name>
<organism evidence="2 3">
    <name type="scientific">Halorhabdus utahensis (strain DSM 12940 / JCM 11049 / AX-2)</name>
    <dbReference type="NCBI Taxonomy" id="519442"/>
    <lineage>
        <taxon>Archaea</taxon>
        <taxon>Methanobacteriati</taxon>
        <taxon>Methanobacteriota</taxon>
        <taxon>Stenosarchaea group</taxon>
        <taxon>Halobacteria</taxon>
        <taxon>Halobacteriales</taxon>
        <taxon>Haloarculaceae</taxon>
        <taxon>Halorhabdus</taxon>
    </lineage>
</organism>
<dbReference type="KEGG" id="hut:Huta_2619"/>
<dbReference type="AlphaFoldDB" id="C7NPM6"/>
<dbReference type="InterPro" id="IPR055554">
    <property type="entry name" value="DUF7130"/>
</dbReference>
<dbReference type="EMBL" id="CP001687">
    <property type="protein sequence ID" value="ACV12781.1"/>
    <property type="molecule type" value="Genomic_DNA"/>
</dbReference>
<protein>
    <recommendedName>
        <fullName evidence="1">DUF7130 domain-containing protein</fullName>
    </recommendedName>
</protein>
<keyword evidence="3" id="KW-1185">Reference proteome</keyword>
<accession>C7NPM6</accession>
<dbReference type="Proteomes" id="UP000002071">
    <property type="component" value="Chromosome"/>
</dbReference>
<dbReference type="STRING" id="519442.Huta_2619"/>
<evidence type="ECO:0000313" key="2">
    <source>
        <dbReference type="EMBL" id="ACV12781.1"/>
    </source>
</evidence>
<gene>
    <name evidence="2" type="ordered locus">Huta_2619</name>
</gene>
<dbReference type="Gene3D" id="2.20.28.10">
    <property type="match status" value="1"/>
</dbReference>
<dbReference type="RefSeq" id="WP_015790343.1">
    <property type="nucleotide sequence ID" value="NC_013158.1"/>
</dbReference>
<reference evidence="2 3" key="1">
    <citation type="journal article" date="2009" name="Stand. Genomic Sci.">
        <title>Complete genome sequence of Halorhabdus utahensis type strain (AX-2).</title>
        <authorList>
            <person name="Anderson I."/>
            <person name="Tindall B.J."/>
            <person name="Pomrenke H."/>
            <person name="Goker M."/>
            <person name="Lapidus A."/>
            <person name="Nolan M."/>
            <person name="Copeland A."/>
            <person name="Glavina Del Rio T."/>
            <person name="Chen F."/>
            <person name="Tice H."/>
            <person name="Cheng J.F."/>
            <person name="Lucas S."/>
            <person name="Chertkov O."/>
            <person name="Bruce D."/>
            <person name="Brettin T."/>
            <person name="Detter J.C."/>
            <person name="Han C."/>
            <person name="Goodwin L."/>
            <person name="Land M."/>
            <person name="Hauser L."/>
            <person name="Chang Y.J."/>
            <person name="Jeffries C.D."/>
            <person name="Pitluck S."/>
            <person name="Pati A."/>
            <person name="Mavromatis K."/>
            <person name="Ivanova N."/>
            <person name="Ovchinnikova G."/>
            <person name="Chen A."/>
            <person name="Palaniappan K."/>
            <person name="Chain P."/>
            <person name="Rohde M."/>
            <person name="Bristow J."/>
            <person name="Eisen J.A."/>
            <person name="Markowitz V."/>
            <person name="Hugenholtz P."/>
            <person name="Kyrpides N.C."/>
            <person name="Klenk H.P."/>
        </authorList>
    </citation>
    <scope>NUCLEOTIDE SEQUENCE [LARGE SCALE GENOMIC DNA]</scope>
    <source>
        <strain evidence="3">DSM 12940 / JCM 11049 / AX-2</strain>
    </source>
</reference>
<evidence type="ECO:0000313" key="3">
    <source>
        <dbReference type="Proteomes" id="UP000002071"/>
    </source>
</evidence>
<sequence>MASEPTEVTFGTGVYDEAGNKLGTVRGFDEHGFYVSTDDGIAALSSEHLASGIAGEAELMWRCWSCGEMGQIEQLPEECPSCGAPKEDIYYWEED</sequence>
<feature type="domain" description="DUF7130" evidence="1">
    <location>
        <begin position="10"/>
        <end position="95"/>
    </location>
</feature>
<dbReference type="Pfam" id="PF23458">
    <property type="entry name" value="DUF7130"/>
    <property type="match status" value="1"/>
</dbReference>
<dbReference type="HOGENOM" id="CLU_2191095_0_0_2"/>
<dbReference type="SUPFAM" id="SSF57802">
    <property type="entry name" value="Rubredoxin-like"/>
    <property type="match status" value="1"/>
</dbReference>